<accession>A0A193SD83</accession>
<keyword evidence="3" id="KW-0614">Plasmid</keyword>
<keyword evidence="1" id="KW-0812">Transmembrane</keyword>
<organism evidence="3">
    <name type="scientific">biofilter metagenome</name>
    <dbReference type="NCBI Taxonomy" id="1070537"/>
    <lineage>
        <taxon>unclassified sequences</taxon>
        <taxon>metagenomes</taxon>
        <taxon>ecological metagenomes</taxon>
    </lineage>
</organism>
<dbReference type="GO" id="GO:0016887">
    <property type="term" value="F:ATP hydrolysis activity"/>
    <property type="evidence" value="ECO:0007669"/>
    <property type="project" value="InterPro"/>
</dbReference>
<dbReference type="SUPFAM" id="SSF52540">
    <property type="entry name" value="P-loop containing nucleoside triphosphate hydrolases"/>
    <property type="match status" value="1"/>
</dbReference>
<name>A0A193SD83_9ZZZZ</name>
<dbReference type="InterPro" id="IPR002543">
    <property type="entry name" value="FtsK_dom"/>
</dbReference>
<keyword evidence="1" id="KW-0472">Membrane</keyword>
<sequence>MIEYQVISRKSENEKRLVVLFFFSFLLCFIRQTSLIACIVSILIIAYFLIEYDIGRTKFDYFLFLIGRLKLERQLMNAKIYVRLNSRKTGNIYVKLPKIHILRQSEFKIWIQIELAIDNYNILKEFDFSPIFKGYRQMRVIDTIGRESIIFELEKVDYDRQFKFKNIREIVEQNWDISKIRIDKNTEINTLNHILLSGQTGSGKTYALLYLLLILAVRNAEISVCDPKNSDLAELSKKLKIESKTSATDIVKEVKNVYLEMEKRKKQRIKENWPISTTAIDNGLNLRILVVDEFASLQLKLQKKELDELLKYIYQIILEGRALSCFVILGMQQANATVIPTSLREQFGSIFVLGNSGEQTFNVAFQEKADSLPKFPLKAGEGWVVQNTDIEPKFIRFPFLEFLI</sequence>
<feature type="domain" description="FtsK" evidence="2">
    <location>
        <begin position="177"/>
        <end position="362"/>
    </location>
</feature>
<evidence type="ECO:0000256" key="1">
    <source>
        <dbReference type="SAM" id="Phobius"/>
    </source>
</evidence>
<dbReference type="InterPro" id="IPR049945">
    <property type="entry name" value="AAA_22"/>
</dbReference>
<dbReference type="PROSITE" id="PS50901">
    <property type="entry name" value="FTSK"/>
    <property type="match status" value="1"/>
</dbReference>
<feature type="transmembrane region" description="Helical" evidence="1">
    <location>
        <begin position="17"/>
        <end position="50"/>
    </location>
</feature>
<proteinExistence type="predicted"/>
<evidence type="ECO:0000313" key="3">
    <source>
        <dbReference type="EMBL" id="CVK35571.1"/>
    </source>
</evidence>
<keyword evidence="1" id="KW-1133">Transmembrane helix</keyword>
<geneLocation type="plasmid" evidence="3">
    <name>pMC5</name>
</geneLocation>
<evidence type="ECO:0000259" key="2">
    <source>
        <dbReference type="PROSITE" id="PS50901"/>
    </source>
</evidence>
<dbReference type="GO" id="GO:0005524">
    <property type="term" value="F:ATP binding"/>
    <property type="evidence" value="ECO:0007669"/>
    <property type="project" value="InterPro"/>
</dbReference>
<protein>
    <submittedName>
        <fullName evidence="3">Ftsk domain-containing protein ydcQ</fullName>
    </submittedName>
</protein>
<dbReference type="InterPro" id="IPR027417">
    <property type="entry name" value="P-loop_NTPase"/>
</dbReference>
<dbReference type="Pfam" id="PF13401">
    <property type="entry name" value="AAA_22"/>
    <property type="match status" value="1"/>
</dbReference>
<dbReference type="EMBL" id="LT158605">
    <property type="protein sequence ID" value="CVK35571.1"/>
    <property type="molecule type" value="Genomic_DNA"/>
</dbReference>
<reference evidence="3" key="1">
    <citation type="journal article" date="2016" name="Sci. Rep.">
        <title>Genomics of high molecular weight plasmids isolated from an on-farm biopurification system.</title>
        <authorList>
            <person name="Martini M.C."/>
            <person name="Wibberg D."/>
            <person name="Lozano M."/>
            <person name="Torres Tejerizo G."/>
            <person name="Albicoro F.J."/>
            <person name="Jaenicke S."/>
            <person name="van Elsas J.D."/>
            <person name="Petroni A."/>
            <person name="Garcillan-Barcia M.P."/>
            <person name="de la Cruz F."/>
            <person name="Schluter A."/>
            <person name="Puhler A."/>
            <person name="Pistorio M."/>
            <person name="Lagares A."/>
            <person name="Del Papa M.F."/>
        </authorList>
    </citation>
    <scope>NUCLEOTIDE SEQUENCE</scope>
    <source>
        <plasmid evidence="3">pMC5</plasmid>
    </source>
</reference>
<dbReference type="GO" id="GO:0003677">
    <property type="term" value="F:DNA binding"/>
    <property type="evidence" value="ECO:0007669"/>
    <property type="project" value="InterPro"/>
</dbReference>
<dbReference type="Gene3D" id="3.40.50.300">
    <property type="entry name" value="P-loop containing nucleotide triphosphate hydrolases"/>
    <property type="match status" value="1"/>
</dbReference>
<dbReference type="AlphaFoldDB" id="A0A193SD83"/>
<gene>
    <name evidence="3" type="ORF">MCM2015_pMC5_1</name>
</gene>